<proteinExistence type="predicted"/>
<keyword evidence="3" id="KW-1185">Reference proteome</keyword>
<reference evidence="2 3" key="1">
    <citation type="submission" date="2018-11" db="EMBL/GenBank/DDBJ databases">
        <title>Sequencing the genomes of 1000 actinobacteria strains.</title>
        <authorList>
            <person name="Klenk H.-P."/>
        </authorList>
    </citation>
    <scope>NUCLEOTIDE SEQUENCE [LARGE SCALE GENOMIC DNA]</scope>
    <source>
        <strain evidence="2 3">DSM 44781</strain>
    </source>
</reference>
<dbReference type="AlphaFoldDB" id="A0A3N4RRK8"/>
<comment type="caution">
    <text evidence="2">The sequence shown here is derived from an EMBL/GenBank/DDBJ whole genome shotgun (WGS) entry which is preliminary data.</text>
</comment>
<accession>A0A3N4RRK8</accession>
<dbReference type="EMBL" id="RKQG01000001">
    <property type="protein sequence ID" value="RPE35476.1"/>
    <property type="molecule type" value="Genomic_DNA"/>
</dbReference>
<evidence type="ECO:0000313" key="2">
    <source>
        <dbReference type="EMBL" id="RPE35476.1"/>
    </source>
</evidence>
<sequence>MTARRDHAPEDRNADRSTGRPGGEGDRRYGDRAADVRPTREPDPDVRGPQEGYDATADAARRTGAPAPDDRDPQPEHPEHP</sequence>
<protein>
    <submittedName>
        <fullName evidence="2">Uncharacterized protein</fullName>
    </submittedName>
</protein>
<feature type="region of interest" description="Disordered" evidence="1">
    <location>
        <begin position="1"/>
        <end position="81"/>
    </location>
</feature>
<dbReference type="RefSeq" id="WP_123818920.1">
    <property type="nucleotide sequence ID" value="NZ_RKQG01000001.1"/>
</dbReference>
<name>A0A3N4RRK8_9ACTN</name>
<evidence type="ECO:0000313" key="3">
    <source>
        <dbReference type="Proteomes" id="UP000266906"/>
    </source>
</evidence>
<organism evidence="2 3">
    <name type="scientific">Kitasatospora cineracea</name>
    <dbReference type="NCBI Taxonomy" id="88074"/>
    <lineage>
        <taxon>Bacteria</taxon>
        <taxon>Bacillati</taxon>
        <taxon>Actinomycetota</taxon>
        <taxon>Actinomycetes</taxon>
        <taxon>Kitasatosporales</taxon>
        <taxon>Streptomycetaceae</taxon>
        <taxon>Kitasatospora</taxon>
    </lineage>
</organism>
<feature type="compositionally biased region" description="Low complexity" evidence="1">
    <location>
        <begin position="54"/>
        <end position="67"/>
    </location>
</feature>
<feature type="compositionally biased region" description="Basic and acidic residues" evidence="1">
    <location>
        <begin position="1"/>
        <end position="48"/>
    </location>
</feature>
<dbReference type="Proteomes" id="UP000266906">
    <property type="component" value="Unassembled WGS sequence"/>
</dbReference>
<feature type="compositionally biased region" description="Basic and acidic residues" evidence="1">
    <location>
        <begin position="68"/>
        <end position="81"/>
    </location>
</feature>
<gene>
    <name evidence="2" type="ORF">EDD38_3825</name>
</gene>
<evidence type="ECO:0000256" key="1">
    <source>
        <dbReference type="SAM" id="MobiDB-lite"/>
    </source>
</evidence>